<dbReference type="GO" id="GO:0005737">
    <property type="term" value="C:cytoplasm"/>
    <property type="evidence" value="ECO:0007669"/>
    <property type="project" value="TreeGrafter"/>
</dbReference>
<dbReference type="SUPFAM" id="SSF54001">
    <property type="entry name" value="Cysteine proteinases"/>
    <property type="match status" value="1"/>
</dbReference>
<evidence type="ECO:0000313" key="8">
    <source>
        <dbReference type="EMBL" id="CAG9133877.1"/>
    </source>
</evidence>
<gene>
    <name evidence="8" type="ORF">PLXY2_LOCUS12151</name>
</gene>
<dbReference type="Proteomes" id="UP000653454">
    <property type="component" value="Unassembled WGS sequence"/>
</dbReference>
<dbReference type="SMART" id="SM00230">
    <property type="entry name" value="CysPc"/>
    <property type="match status" value="1"/>
</dbReference>
<feature type="active site" evidence="5">
    <location>
        <position position="93"/>
    </location>
</feature>
<dbReference type="PROSITE" id="PS50203">
    <property type="entry name" value="CALPAIN_CAT"/>
    <property type="match status" value="1"/>
</dbReference>
<keyword evidence="2" id="KW-0645">Protease</keyword>
<dbReference type="PRINTS" id="PR00704">
    <property type="entry name" value="CALPAIN"/>
</dbReference>
<comment type="caution">
    <text evidence="8">The sequence shown here is derived from an EMBL/GenBank/DDBJ whole genome shotgun (WGS) entry which is preliminary data.</text>
</comment>
<evidence type="ECO:0000256" key="4">
    <source>
        <dbReference type="ARBA" id="ARBA00022807"/>
    </source>
</evidence>
<feature type="domain" description="Calpain catalytic" evidence="7">
    <location>
        <begin position="31"/>
        <end position="199"/>
    </location>
</feature>
<comment type="similarity">
    <text evidence="1">Belongs to the peptidase C2 family.</text>
</comment>
<evidence type="ECO:0000256" key="5">
    <source>
        <dbReference type="PIRSR" id="PIRSR622684-1"/>
    </source>
</evidence>
<accession>A0A8S4G335</accession>
<dbReference type="InterPro" id="IPR000169">
    <property type="entry name" value="Pept_cys_AS"/>
</dbReference>
<dbReference type="GO" id="GO:0006508">
    <property type="term" value="P:proteolysis"/>
    <property type="evidence" value="ECO:0007669"/>
    <property type="project" value="UniProtKB-KW"/>
</dbReference>
<proteinExistence type="inferred from homology"/>
<evidence type="ECO:0000256" key="1">
    <source>
        <dbReference type="ARBA" id="ARBA00007623"/>
    </source>
</evidence>
<evidence type="ECO:0000256" key="3">
    <source>
        <dbReference type="ARBA" id="ARBA00022801"/>
    </source>
</evidence>
<sequence length="199" mass="22331">MPMEILRIREESHAWTQWQEVLAQCAATGEPYVDSSFPASPRSLYYGGGGGDTPATRWLRPKHIHVDTDPRTPWLVFRDPRPSDISQGVLGNCWLLSALAVLAERSSLVRGVLVRGEPNIGAYQLRLCKDGRWATVTVDDLLPANKNRHLVYSQSEGLVRGAFKTCQEFYIALTHIAQPQERARQELLSRLNSAPCYMA</sequence>
<name>A0A8S4G335_PLUXY</name>
<evidence type="ECO:0000256" key="6">
    <source>
        <dbReference type="PROSITE-ProRule" id="PRU00239"/>
    </source>
</evidence>
<keyword evidence="4" id="KW-0788">Thiol protease</keyword>
<keyword evidence="9" id="KW-1185">Reference proteome</keyword>
<dbReference type="InterPro" id="IPR001300">
    <property type="entry name" value="Peptidase_C2_calpain_cat"/>
</dbReference>
<dbReference type="GO" id="GO:0004198">
    <property type="term" value="F:calcium-dependent cysteine-type endopeptidase activity"/>
    <property type="evidence" value="ECO:0007669"/>
    <property type="project" value="InterPro"/>
</dbReference>
<dbReference type="InterPro" id="IPR038765">
    <property type="entry name" value="Papain-like_cys_pep_sf"/>
</dbReference>
<evidence type="ECO:0000259" key="7">
    <source>
        <dbReference type="PROSITE" id="PS50203"/>
    </source>
</evidence>
<comment type="caution">
    <text evidence="6">Lacks conserved residue(s) required for the propagation of feature annotation.</text>
</comment>
<reference evidence="8" key="1">
    <citation type="submission" date="2020-11" db="EMBL/GenBank/DDBJ databases">
        <authorList>
            <person name="Whiteford S."/>
        </authorList>
    </citation>
    <scope>NUCLEOTIDE SEQUENCE</scope>
</reference>
<organism evidence="8 9">
    <name type="scientific">Plutella xylostella</name>
    <name type="common">Diamondback moth</name>
    <name type="synonym">Plutella maculipennis</name>
    <dbReference type="NCBI Taxonomy" id="51655"/>
    <lineage>
        <taxon>Eukaryota</taxon>
        <taxon>Metazoa</taxon>
        <taxon>Ecdysozoa</taxon>
        <taxon>Arthropoda</taxon>
        <taxon>Hexapoda</taxon>
        <taxon>Insecta</taxon>
        <taxon>Pterygota</taxon>
        <taxon>Neoptera</taxon>
        <taxon>Endopterygota</taxon>
        <taxon>Lepidoptera</taxon>
        <taxon>Glossata</taxon>
        <taxon>Ditrysia</taxon>
        <taxon>Yponomeutoidea</taxon>
        <taxon>Plutellidae</taxon>
        <taxon>Plutella</taxon>
    </lineage>
</organism>
<evidence type="ECO:0000256" key="2">
    <source>
        <dbReference type="ARBA" id="ARBA00022670"/>
    </source>
</evidence>
<dbReference type="Pfam" id="PF00648">
    <property type="entry name" value="Peptidase_C2"/>
    <property type="match status" value="1"/>
</dbReference>
<dbReference type="EMBL" id="CAJHNJ030000069">
    <property type="protein sequence ID" value="CAG9133877.1"/>
    <property type="molecule type" value="Genomic_DNA"/>
</dbReference>
<dbReference type="InterPro" id="IPR022684">
    <property type="entry name" value="Calpain_cysteine_protease"/>
</dbReference>
<dbReference type="PANTHER" id="PTHR10183:SF382">
    <property type="entry name" value="CALPAIN-15"/>
    <property type="match status" value="1"/>
</dbReference>
<dbReference type="AlphaFoldDB" id="A0A8S4G335"/>
<keyword evidence="3" id="KW-0378">Hydrolase</keyword>
<evidence type="ECO:0000313" key="9">
    <source>
        <dbReference type="Proteomes" id="UP000653454"/>
    </source>
</evidence>
<dbReference type="PROSITE" id="PS00139">
    <property type="entry name" value="THIOL_PROTEASE_CYS"/>
    <property type="match status" value="1"/>
</dbReference>
<dbReference type="PANTHER" id="PTHR10183">
    <property type="entry name" value="CALPAIN"/>
    <property type="match status" value="1"/>
</dbReference>
<protein>
    <submittedName>
        <fullName evidence="8">(diamondback moth) hypothetical protein</fullName>
    </submittedName>
</protein>